<dbReference type="InterPro" id="IPR039342">
    <property type="entry name" value="TGD2-like"/>
</dbReference>
<dbReference type="GO" id="GO:0005543">
    <property type="term" value="F:phospholipid binding"/>
    <property type="evidence" value="ECO:0007669"/>
    <property type="project" value="TreeGrafter"/>
</dbReference>
<dbReference type="GO" id="GO:0005319">
    <property type="term" value="F:lipid transporter activity"/>
    <property type="evidence" value="ECO:0007669"/>
    <property type="project" value="TreeGrafter"/>
</dbReference>
<organism evidence="2 3">
    <name type="scientific">Lupinus luteus</name>
    <name type="common">European yellow lupine</name>
    <dbReference type="NCBI Taxonomy" id="3873"/>
    <lineage>
        <taxon>Eukaryota</taxon>
        <taxon>Viridiplantae</taxon>
        <taxon>Streptophyta</taxon>
        <taxon>Embryophyta</taxon>
        <taxon>Tracheophyta</taxon>
        <taxon>Spermatophyta</taxon>
        <taxon>Magnoliopsida</taxon>
        <taxon>eudicotyledons</taxon>
        <taxon>Gunneridae</taxon>
        <taxon>Pentapetalae</taxon>
        <taxon>rosids</taxon>
        <taxon>fabids</taxon>
        <taxon>Fabales</taxon>
        <taxon>Fabaceae</taxon>
        <taxon>Papilionoideae</taxon>
        <taxon>50 kb inversion clade</taxon>
        <taxon>genistoids sensu lato</taxon>
        <taxon>core genistoids</taxon>
        <taxon>Genisteae</taxon>
        <taxon>Lupinus</taxon>
    </lineage>
</organism>
<dbReference type="InterPro" id="IPR003399">
    <property type="entry name" value="Mce/MlaD"/>
</dbReference>
<reference evidence="2 3" key="1">
    <citation type="submission" date="2024-03" db="EMBL/GenBank/DDBJ databases">
        <authorList>
            <person name="Martinez-Hernandez J."/>
        </authorList>
    </citation>
    <scope>NUCLEOTIDE SEQUENCE [LARGE SCALE GENOMIC DNA]</scope>
</reference>
<dbReference type="EMBL" id="CAXHTB010000008">
    <property type="protein sequence ID" value="CAL0310791.1"/>
    <property type="molecule type" value="Genomic_DNA"/>
</dbReference>
<evidence type="ECO:0000313" key="3">
    <source>
        <dbReference type="Proteomes" id="UP001497480"/>
    </source>
</evidence>
<accession>A0AAV1WMZ7</accession>
<dbReference type="PANTHER" id="PTHR34675">
    <property type="entry name" value="PROTEIN TRIGALACTOSYLDIACYLGLYCEROL 2, CHLOROPLASTIC"/>
    <property type="match status" value="1"/>
</dbReference>
<dbReference type="Proteomes" id="UP001497480">
    <property type="component" value="Unassembled WGS sequence"/>
</dbReference>
<name>A0AAV1WMZ7_LUPLU</name>
<gene>
    <name evidence="2" type="ORF">LLUT_LOCUS11851</name>
</gene>
<dbReference type="Pfam" id="PF02470">
    <property type="entry name" value="MlaD"/>
    <property type="match status" value="1"/>
</dbReference>
<dbReference type="GO" id="GO:0009706">
    <property type="term" value="C:chloroplast inner membrane"/>
    <property type="evidence" value="ECO:0007669"/>
    <property type="project" value="TreeGrafter"/>
</dbReference>
<dbReference type="PANTHER" id="PTHR34675:SF1">
    <property type="entry name" value="PROTEIN TRIGALACTOSYLDIACYLGLYCEROL 2, CHLOROPLASTIC"/>
    <property type="match status" value="1"/>
</dbReference>
<protein>
    <recommendedName>
        <fullName evidence="1">Mce/MlaD domain-containing protein</fullName>
    </recommendedName>
</protein>
<keyword evidence="3" id="KW-1185">Reference proteome</keyword>
<dbReference type="AlphaFoldDB" id="A0AAV1WMZ7"/>
<evidence type="ECO:0000313" key="2">
    <source>
        <dbReference type="EMBL" id="CAL0310791.1"/>
    </source>
</evidence>
<sequence>MKSAGGLSFPHRVQDDKTIILRNSLIEVNQTGFLMISPYANGGRSDCCVFVLFFLAEYRKSTEKDVYTHTEWINDVNGVREIEACRICAGTSVRIRGVTVGNVIHVNPSLRNIAADFEVQDDKTIILRNSLTEVNQSGFLMVTIIDISFRNPIPTPSLGTLDKNYHKDVKNVLLSVIEKGLRINKE</sequence>
<feature type="domain" description="Mce/MlaD" evidence="1">
    <location>
        <begin position="86"/>
        <end position="149"/>
    </location>
</feature>
<proteinExistence type="predicted"/>
<comment type="caution">
    <text evidence="2">The sequence shown here is derived from an EMBL/GenBank/DDBJ whole genome shotgun (WGS) entry which is preliminary data.</text>
</comment>
<evidence type="ECO:0000259" key="1">
    <source>
        <dbReference type="Pfam" id="PF02470"/>
    </source>
</evidence>